<proteinExistence type="predicted"/>
<sequence>MAISFPQDWERPWERPSGGSLTADCPKPVREAILMPPIWTTSTCSATNL</sequence>
<dbReference type="EMBL" id="BK015107">
    <property type="protein sequence ID" value="DAD91216.1"/>
    <property type="molecule type" value="Genomic_DNA"/>
</dbReference>
<name>A0A8S5NAD6_9CAUD</name>
<organism evidence="2">
    <name type="scientific">Siphoviridae sp. ctu3K14</name>
    <dbReference type="NCBI Taxonomy" id="2826500"/>
    <lineage>
        <taxon>Viruses</taxon>
        <taxon>Duplodnaviria</taxon>
        <taxon>Heunggongvirae</taxon>
        <taxon>Uroviricota</taxon>
        <taxon>Caudoviricetes</taxon>
    </lineage>
</organism>
<evidence type="ECO:0000256" key="1">
    <source>
        <dbReference type="SAM" id="MobiDB-lite"/>
    </source>
</evidence>
<protein>
    <submittedName>
        <fullName evidence="2">F GPI biosynthesis protein family Pig-F</fullName>
    </submittedName>
</protein>
<feature type="region of interest" description="Disordered" evidence="1">
    <location>
        <begin position="1"/>
        <end position="24"/>
    </location>
</feature>
<reference evidence="2" key="1">
    <citation type="journal article" date="2021" name="Proc. Natl. Acad. Sci. U.S.A.">
        <title>A Catalog of Tens of Thousands of Viruses from Human Metagenomes Reveals Hidden Associations with Chronic Diseases.</title>
        <authorList>
            <person name="Tisza M.J."/>
            <person name="Buck C.B."/>
        </authorList>
    </citation>
    <scope>NUCLEOTIDE SEQUENCE</scope>
    <source>
        <strain evidence="2">Ctu3K14</strain>
    </source>
</reference>
<accession>A0A8S5NAD6</accession>
<evidence type="ECO:0000313" key="2">
    <source>
        <dbReference type="EMBL" id="DAD91216.1"/>
    </source>
</evidence>